<keyword evidence="2" id="KW-1185">Reference proteome</keyword>
<dbReference type="EMBL" id="MORL01000005">
    <property type="protein sequence ID" value="OIN58791.1"/>
    <property type="molecule type" value="Genomic_DNA"/>
</dbReference>
<proteinExistence type="predicted"/>
<accession>A0A1S2VJ50</accession>
<name>A0A1S2VJ50_9BACT</name>
<comment type="caution">
    <text evidence="1">The sequence shown here is derived from an EMBL/GenBank/DDBJ whole genome shotgun (WGS) entry which is preliminary data.</text>
</comment>
<dbReference type="AlphaFoldDB" id="A0A1S2VJ50"/>
<protein>
    <submittedName>
        <fullName evidence="1">Uncharacterized protein</fullName>
    </submittedName>
</protein>
<sequence>MSANRIPINAMHTRCVQNAPAVKNKVSNLLADERVAGLVGVDSHKRPLTITTLKPLSSSWCGTVAFNQIGFATMFARNRF</sequence>
<gene>
    <name evidence="1" type="ORF">BLX24_11170</name>
</gene>
<reference evidence="1 2" key="1">
    <citation type="submission" date="2016-10" db="EMBL/GenBank/DDBJ databases">
        <title>Arsenicibacter rosenii gen. nov., sp. nov., an efficient arsenic-methylating bacterium isolated from an arsenic-contaminated paddy soil.</title>
        <authorList>
            <person name="Huang K."/>
        </authorList>
    </citation>
    <scope>NUCLEOTIDE SEQUENCE [LARGE SCALE GENOMIC DNA]</scope>
    <source>
        <strain evidence="1 2">SM-1</strain>
    </source>
</reference>
<organism evidence="1 2">
    <name type="scientific">Arsenicibacter rosenii</name>
    <dbReference type="NCBI Taxonomy" id="1750698"/>
    <lineage>
        <taxon>Bacteria</taxon>
        <taxon>Pseudomonadati</taxon>
        <taxon>Bacteroidota</taxon>
        <taxon>Cytophagia</taxon>
        <taxon>Cytophagales</taxon>
        <taxon>Spirosomataceae</taxon>
        <taxon>Arsenicibacter</taxon>
    </lineage>
</organism>
<dbReference type="Proteomes" id="UP000181790">
    <property type="component" value="Unassembled WGS sequence"/>
</dbReference>
<evidence type="ECO:0000313" key="2">
    <source>
        <dbReference type="Proteomes" id="UP000181790"/>
    </source>
</evidence>
<evidence type="ECO:0000313" key="1">
    <source>
        <dbReference type="EMBL" id="OIN58791.1"/>
    </source>
</evidence>